<comment type="cofactor">
    <cofactor evidence="1">
        <name>Mg(2+)</name>
        <dbReference type="ChEBI" id="CHEBI:18420"/>
    </cofactor>
</comment>
<gene>
    <name evidence="11" type="ORF">C1SCF055_LOCUS17455</name>
</gene>
<comment type="similarity">
    <text evidence="8">Belongs to the protein kinase superfamily. Ser/Thr protein kinase family. CDPK subfamily.</text>
</comment>
<dbReference type="SUPFAM" id="SSF47473">
    <property type="entry name" value="EF-hand"/>
    <property type="match status" value="1"/>
</dbReference>
<dbReference type="OrthoDB" id="26525at2759"/>
<dbReference type="SMART" id="SM00220">
    <property type="entry name" value="S_TKc"/>
    <property type="match status" value="1"/>
</dbReference>
<feature type="domain" description="Protein kinase" evidence="9">
    <location>
        <begin position="115"/>
        <end position="401"/>
    </location>
</feature>
<dbReference type="InterPro" id="IPR000719">
    <property type="entry name" value="Prot_kinase_dom"/>
</dbReference>
<dbReference type="PANTHER" id="PTHR24349">
    <property type="entry name" value="SERINE/THREONINE-PROTEIN KINASE"/>
    <property type="match status" value="1"/>
</dbReference>
<dbReference type="InterPro" id="IPR050205">
    <property type="entry name" value="CDPK_Ser/Thr_kinases"/>
</dbReference>
<dbReference type="GO" id="GO:0005524">
    <property type="term" value="F:ATP binding"/>
    <property type="evidence" value="ECO:0007669"/>
    <property type="project" value="UniProtKB-KW"/>
</dbReference>
<feature type="domain" description="EF-hand" evidence="10">
    <location>
        <begin position="448"/>
        <end position="483"/>
    </location>
</feature>
<evidence type="ECO:0000256" key="4">
    <source>
        <dbReference type="ARBA" id="ARBA00022741"/>
    </source>
</evidence>
<accession>A0A9P1FXM6</accession>
<keyword evidence="13" id="KW-1185">Reference proteome</keyword>
<keyword evidence="7" id="KW-0067">ATP-binding</keyword>
<evidence type="ECO:0000256" key="1">
    <source>
        <dbReference type="ARBA" id="ARBA00001946"/>
    </source>
</evidence>
<comment type="caution">
    <text evidence="11">The sequence shown here is derived from an EMBL/GenBank/DDBJ whole genome shotgun (WGS) entry which is preliminary data.</text>
</comment>
<keyword evidence="3" id="KW-0808">Transferase</keyword>
<dbReference type="SUPFAM" id="SSF56112">
    <property type="entry name" value="Protein kinase-like (PK-like)"/>
    <property type="match status" value="1"/>
</dbReference>
<evidence type="ECO:0000256" key="6">
    <source>
        <dbReference type="ARBA" id="ARBA00022837"/>
    </source>
</evidence>
<dbReference type="Gene3D" id="1.10.510.10">
    <property type="entry name" value="Transferase(Phosphotransferase) domain 1"/>
    <property type="match status" value="1"/>
</dbReference>
<dbReference type="GO" id="GO:0004674">
    <property type="term" value="F:protein serine/threonine kinase activity"/>
    <property type="evidence" value="ECO:0007669"/>
    <property type="project" value="UniProtKB-KW"/>
</dbReference>
<evidence type="ECO:0000259" key="10">
    <source>
        <dbReference type="PROSITE" id="PS50222"/>
    </source>
</evidence>
<dbReference type="EMBL" id="CAMXCT030001480">
    <property type="protein sequence ID" value="CAL4777782.1"/>
    <property type="molecule type" value="Genomic_DNA"/>
</dbReference>
<reference evidence="12 13" key="2">
    <citation type="submission" date="2024-05" db="EMBL/GenBank/DDBJ databases">
        <authorList>
            <person name="Chen Y."/>
            <person name="Shah S."/>
            <person name="Dougan E. K."/>
            <person name="Thang M."/>
            <person name="Chan C."/>
        </authorList>
    </citation>
    <scope>NUCLEOTIDE SEQUENCE [LARGE SCALE GENOMIC DNA]</scope>
</reference>
<organism evidence="11">
    <name type="scientific">Cladocopium goreaui</name>
    <dbReference type="NCBI Taxonomy" id="2562237"/>
    <lineage>
        <taxon>Eukaryota</taxon>
        <taxon>Sar</taxon>
        <taxon>Alveolata</taxon>
        <taxon>Dinophyceae</taxon>
        <taxon>Suessiales</taxon>
        <taxon>Symbiodiniaceae</taxon>
        <taxon>Cladocopium</taxon>
    </lineage>
</organism>
<feature type="domain" description="EF-hand" evidence="10">
    <location>
        <begin position="520"/>
        <end position="555"/>
    </location>
</feature>
<name>A0A9P1FXM6_9DINO</name>
<keyword evidence="4" id="KW-0547">Nucleotide-binding</keyword>
<keyword evidence="5 12" id="KW-0418">Kinase</keyword>
<evidence type="ECO:0000313" key="12">
    <source>
        <dbReference type="EMBL" id="CAL4777782.1"/>
    </source>
</evidence>
<dbReference type="PROSITE" id="PS00108">
    <property type="entry name" value="PROTEIN_KINASE_ST"/>
    <property type="match status" value="1"/>
</dbReference>
<dbReference type="Proteomes" id="UP001152797">
    <property type="component" value="Unassembled WGS sequence"/>
</dbReference>
<dbReference type="Gene3D" id="1.10.238.10">
    <property type="entry name" value="EF-hand"/>
    <property type="match status" value="1"/>
</dbReference>
<dbReference type="AlphaFoldDB" id="A0A9P1FXM6"/>
<dbReference type="InterPro" id="IPR002048">
    <property type="entry name" value="EF_hand_dom"/>
</dbReference>
<keyword evidence="2 12" id="KW-0723">Serine/threonine-protein kinase</keyword>
<protein>
    <submittedName>
        <fullName evidence="12">Non-specific serine/threonine protein kinase</fullName>
    </submittedName>
</protein>
<evidence type="ECO:0000313" key="13">
    <source>
        <dbReference type="Proteomes" id="UP001152797"/>
    </source>
</evidence>
<keyword evidence="6" id="KW-0106">Calcium</keyword>
<evidence type="ECO:0000256" key="8">
    <source>
        <dbReference type="ARBA" id="ARBA00024334"/>
    </source>
</evidence>
<dbReference type="PROSITE" id="PS00018">
    <property type="entry name" value="EF_HAND_1"/>
    <property type="match status" value="1"/>
</dbReference>
<dbReference type="EMBL" id="CAMXCT020001480">
    <property type="protein sequence ID" value="CAL1143845.1"/>
    <property type="molecule type" value="Genomic_DNA"/>
</dbReference>
<reference evidence="11" key="1">
    <citation type="submission" date="2022-10" db="EMBL/GenBank/DDBJ databases">
        <authorList>
            <person name="Chen Y."/>
            <person name="Dougan E. K."/>
            <person name="Chan C."/>
            <person name="Rhodes N."/>
            <person name="Thang M."/>
        </authorList>
    </citation>
    <scope>NUCLEOTIDE SEQUENCE</scope>
</reference>
<evidence type="ECO:0000256" key="5">
    <source>
        <dbReference type="ARBA" id="ARBA00022777"/>
    </source>
</evidence>
<dbReference type="InterPro" id="IPR011009">
    <property type="entry name" value="Kinase-like_dom_sf"/>
</dbReference>
<dbReference type="EMBL" id="CAMXCT010001480">
    <property type="protein sequence ID" value="CAI3990470.1"/>
    <property type="molecule type" value="Genomic_DNA"/>
</dbReference>
<proteinExistence type="inferred from homology"/>
<sequence length="627" mass="71386">MGTCLARSVDWREGCSCFKGPLRLYVDSQDSPWHFFSTPDLNSPGGTNSPMKRARTWSSSQQKERYRKFQHLLSSPKRLKADELDFGELNLHERANSIMHHWKFRGAYRPITAFYEFERKLGEGAFGSVSKWRLHASTQAVAVKQIKWRKIWHGFFRNRAAEQAIRKELKLLLVLDNPFIIKFREWFEDLCKGIFFVMELCSGPSLQSILEDVCKQSDELRREKLPKFRRHFREISYAISYLHGMEPPVVHRDLKPENILLADCTEHGTVRLIDFGLASLKTDEDAPLAVGTMVFMAPETFTNVNVELDQQTDVWALGVILMWMMTALQSGSLQHPCLDQDEGREFDVKWIALYNAFRDQVPWNRSLIPDYLAVAPILDKVLVYQPEERCHACSILEDPWLCVSDPAISASAELLERGSLLYNLRTFGDLTDLEKKIVSLVADHAPDSKLALLRRTFRAFDTSRQGVLNVSELIEGFRRHDVQISEELIRDLFNAVDIDHNKVISYQEWLAATIGPGILDSEAALEACFRRLDPEANGCITREDLIRAVGEEGADEVFAIDEDSFFAIDEITFEEFKDMARKIGEKRAGTSQSSRRAISVIGTAESIAASVRPKRNTVTLTTTGAVA</sequence>
<evidence type="ECO:0000256" key="7">
    <source>
        <dbReference type="ARBA" id="ARBA00022840"/>
    </source>
</evidence>
<dbReference type="CDD" id="cd00051">
    <property type="entry name" value="EFh"/>
    <property type="match status" value="1"/>
</dbReference>
<evidence type="ECO:0000256" key="2">
    <source>
        <dbReference type="ARBA" id="ARBA00022527"/>
    </source>
</evidence>
<dbReference type="Pfam" id="PF00069">
    <property type="entry name" value="Pkinase"/>
    <property type="match status" value="1"/>
</dbReference>
<dbReference type="InterPro" id="IPR011992">
    <property type="entry name" value="EF-hand-dom_pair"/>
</dbReference>
<evidence type="ECO:0000259" key="9">
    <source>
        <dbReference type="PROSITE" id="PS50011"/>
    </source>
</evidence>
<evidence type="ECO:0000256" key="3">
    <source>
        <dbReference type="ARBA" id="ARBA00022679"/>
    </source>
</evidence>
<dbReference type="Pfam" id="PF13499">
    <property type="entry name" value="EF-hand_7"/>
    <property type="match status" value="1"/>
</dbReference>
<dbReference type="PROSITE" id="PS50011">
    <property type="entry name" value="PROTEIN_KINASE_DOM"/>
    <property type="match status" value="1"/>
</dbReference>
<dbReference type="SMART" id="SM00054">
    <property type="entry name" value="EFh"/>
    <property type="match status" value="3"/>
</dbReference>
<dbReference type="PROSITE" id="PS50222">
    <property type="entry name" value="EF_HAND_2"/>
    <property type="match status" value="3"/>
</dbReference>
<dbReference type="GO" id="GO:0005509">
    <property type="term" value="F:calcium ion binding"/>
    <property type="evidence" value="ECO:0007669"/>
    <property type="project" value="InterPro"/>
</dbReference>
<evidence type="ECO:0000313" key="11">
    <source>
        <dbReference type="EMBL" id="CAI3990470.1"/>
    </source>
</evidence>
<dbReference type="InterPro" id="IPR008271">
    <property type="entry name" value="Ser/Thr_kinase_AS"/>
</dbReference>
<feature type="domain" description="EF-hand" evidence="10">
    <location>
        <begin position="484"/>
        <end position="519"/>
    </location>
</feature>
<dbReference type="InterPro" id="IPR018247">
    <property type="entry name" value="EF_Hand_1_Ca_BS"/>
</dbReference>